<evidence type="ECO:0000259" key="2">
    <source>
        <dbReference type="Pfam" id="PF10441"/>
    </source>
</evidence>
<dbReference type="SUPFAM" id="SSF48371">
    <property type="entry name" value="ARM repeat"/>
    <property type="match status" value="1"/>
</dbReference>
<dbReference type="GO" id="GO:0005730">
    <property type="term" value="C:nucleolus"/>
    <property type="evidence" value="ECO:0007669"/>
    <property type="project" value="TreeGrafter"/>
</dbReference>
<accession>A0AAN6SRB3</accession>
<name>A0AAN6SRB3_9PEZI</name>
<evidence type="ECO:0000313" key="3">
    <source>
        <dbReference type="EMBL" id="KAK4039203.1"/>
    </source>
</evidence>
<dbReference type="GO" id="GO:0042254">
    <property type="term" value="P:ribosome biogenesis"/>
    <property type="evidence" value="ECO:0007669"/>
    <property type="project" value="TreeGrafter"/>
</dbReference>
<gene>
    <name evidence="3" type="ORF">C8A01DRAFT_36826</name>
</gene>
<proteinExistence type="predicted"/>
<dbReference type="EMBL" id="MU854407">
    <property type="protein sequence ID" value="KAK4039203.1"/>
    <property type="molecule type" value="Genomic_DNA"/>
</dbReference>
<dbReference type="InterPro" id="IPR016024">
    <property type="entry name" value="ARM-type_fold"/>
</dbReference>
<dbReference type="PANTHER" id="PTHR15682">
    <property type="entry name" value="UNHEALTHY RIBOSOME BIOGENESIS PROTEIN 2 HOMOLOG"/>
    <property type="match status" value="1"/>
</dbReference>
<feature type="compositionally biased region" description="Gly residues" evidence="1">
    <location>
        <begin position="1302"/>
        <end position="1312"/>
    </location>
</feature>
<keyword evidence="4" id="KW-1185">Reference proteome</keyword>
<dbReference type="InterPro" id="IPR018849">
    <property type="entry name" value="Urb2/Npa2_C"/>
</dbReference>
<feature type="domain" description="Nucleolar 27S pre-rRNA processing Urb2/Npa2 C-terminal" evidence="2">
    <location>
        <begin position="1164"/>
        <end position="1400"/>
    </location>
</feature>
<comment type="caution">
    <text evidence="3">The sequence shown here is derived from an EMBL/GenBank/DDBJ whole genome shotgun (WGS) entry which is preliminary data.</text>
</comment>
<dbReference type="Proteomes" id="UP001303115">
    <property type="component" value="Unassembled WGS sequence"/>
</dbReference>
<feature type="region of interest" description="Disordered" evidence="1">
    <location>
        <begin position="1296"/>
        <end position="1318"/>
    </location>
</feature>
<evidence type="ECO:0000256" key="1">
    <source>
        <dbReference type="SAM" id="MobiDB-lite"/>
    </source>
</evidence>
<evidence type="ECO:0000313" key="4">
    <source>
        <dbReference type="Proteomes" id="UP001303115"/>
    </source>
</evidence>
<sequence>MGDHNTAGEAAVVRAVRALDHGDTETIPDRLERVWDILQDYRGGSFHAAEEMLLRWLLKNMAGSSANAERVRRYPRVWDILATVFALIPLFSLAKSLANRRFVGLLQQTLKDIAAPQQETRVDGADSDVDMADAPPPESPANPRKRKRPDAAGFNVASQRQDAGCLQTAEAVFDAVRVLLSRCELKSLDGPATHRMGAEHVKSLFSTSAADTMGLLVPWLAICGLALDRPKVEPQKEQVSWLSTFAALWKLHLQSATDVSEVATHLSGTATRILGKLTGIPQQTPLGIEAAVQERWARDLRRFLARNLILPARAVFLTSGGQDIVKITVGMSSASAQITFPVLFDLVSKSPLESGAKTSRKDYETWVQAVFDAVMHAAKNASRENKMVAVRCIMEMAAERGTFLSAASLRAVCNDYALRKDTYDWSLLLAIIKLNPDVFLITDEGKQLLEQVLEKTKEPDSLVAEDSEKAAQFIVLLANGHAQARDLSTFIRVWLKHLAPAKPKAGLQPLWAQKELADSVAELIQSSLNSTQLVEVLEWLSSQTQPTESMARIHILEAISTGITQEEFVDAANVKTFEGAFLEKHSKKDLPTISACRWMVASKAIARGTLREADQIWSQIKSDIKSSLRKSPIDRVDTFAAFRCCVAAWLANHPGAAHEDDAATFICSFVERIEKENEPIELDSDTSEFSVRKGTYLSWILSDAPRLLSLLVDRNGSVPNGILSLLTVPGSEDAAPVDSALAVSRLLLERESNVNNQKLMDLLIDTVISMVDTSKAGRSGPSTKIAMEFLLGVPIEVLSRTQREAAMKSLVTHLPRDSDKVEAVGPEYWRLALSLMVKVMGRPTFYEGMSFSHLESIGRCLLKKRSNRRSRQGLPTDDEPRDRDNFKLLQQLAVLAIRQMTNGSPEEREKTYLKDAISLFQSPCQDSDAVPRIVLLQAFITTVQASSAVKKLEEDGVDLGSLKNQLLQIASSAVTSGNRTGKGTLALLVVALEALNDLDRQTVRQALASAVPSLLETSDSLLENGLQAGWEVRMFVANHFPEALESPLKIKMPGESLTSSEENEKAESSESAATLGKTALLRYVDAVVRSADEDTKLGYLKELLREDGDGQDALGRQLVIYRLIQHLKGSKPSDSPDRFDLAQAHSILCNRLARTTTPPHFLLTAKAIHLLLDQTPACMTQWNIELTLSTVSTLASHSSTQALLATSPSIYPSLCRLVEMVIKRHRRRLDGHFHILITALQSLLHLLLSRPPQPSPTPTVITTPHGGGTSHQEKHAKLFSRLLTLICEPTVASVSSRKTTTAGGGGGGGGSGPLDSEKDRARRYAGQFMYLVLMQYVRLQLAHAPVPHGVREALEPGVYAVLDVTTGDGMRIMSDGMDASGRVVFREMFRLYQRFGKWSGV</sequence>
<dbReference type="InterPro" id="IPR052609">
    <property type="entry name" value="Ribosome_Biogenesis_Reg"/>
</dbReference>
<dbReference type="PANTHER" id="PTHR15682:SF2">
    <property type="entry name" value="UNHEALTHY RIBOSOME BIOGENESIS PROTEIN 2 HOMOLOG"/>
    <property type="match status" value="1"/>
</dbReference>
<reference evidence="4" key="1">
    <citation type="journal article" date="2023" name="Mol. Phylogenet. Evol.">
        <title>Genome-scale phylogeny and comparative genomics of the fungal order Sordariales.</title>
        <authorList>
            <person name="Hensen N."/>
            <person name="Bonometti L."/>
            <person name="Westerberg I."/>
            <person name="Brannstrom I.O."/>
            <person name="Guillou S."/>
            <person name="Cros-Aarteil S."/>
            <person name="Calhoun S."/>
            <person name="Haridas S."/>
            <person name="Kuo A."/>
            <person name="Mondo S."/>
            <person name="Pangilinan J."/>
            <person name="Riley R."/>
            <person name="LaButti K."/>
            <person name="Andreopoulos B."/>
            <person name="Lipzen A."/>
            <person name="Chen C."/>
            <person name="Yan M."/>
            <person name="Daum C."/>
            <person name="Ng V."/>
            <person name="Clum A."/>
            <person name="Steindorff A."/>
            <person name="Ohm R.A."/>
            <person name="Martin F."/>
            <person name="Silar P."/>
            <person name="Natvig D.O."/>
            <person name="Lalanne C."/>
            <person name="Gautier V."/>
            <person name="Ament-Velasquez S.L."/>
            <person name="Kruys A."/>
            <person name="Hutchinson M.I."/>
            <person name="Powell A.J."/>
            <person name="Barry K."/>
            <person name="Miller A.N."/>
            <person name="Grigoriev I.V."/>
            <person name="Debuchy R."/>
            <person name="Gladieux P."/>
            <person name="Hiltunen Thoren M."/>
            <person name="Johannesson H."/>
        </authorList>
    </citation>
    <scope>NUCLEOTIDE SEQUENCE [LARGE SCALE GENOMIC DNA]</scope>
    <source>
        <strain evidence="4">CBS 284.82</strain>
    </source>
</reference>
<dbReference type="Pfam" id="PF10441">
    <property type="entry name" value="Urb2"/>
    <property type="match status" value="1"/>
</dbReference>
<protein>
    <submittedName>
        <fullName evidence="3">Nucleolar pre-ribosomal-associated protein 2</fullName>
    </submittedName>
</protein>
<feature type="region of interest" description="Disordered" evidence="1">
    <location>
        <begin position="117"/>
        <end position="152"/>
    </location>
</feature>
<organism evidence="3 4">
    <name type="scientific">Parachaetomium inaequale</name>
    <dbReference type="NCBI Taxonomy" id="2588326"/>
    <lineage>
        <taxon>Eukaryota</taxon>
        <taxon>Fungi</taxon>
        <taxon>Dikarya</taxon>
        <taxon>Ascomycota</taxon>
        <taxon>Pezizomycotina</taxon>
        <taxon>Sordariomycetes</taxon>
        <taxon>Sordariomycetidae</taxon>
        <taxon>Sordariales</taxon>
        <taxon>Chaetomiaceae</taxon>
        <taxon>Parachaetomium</taxon>
    </lineage>
</organism>